<dbReference type="GO" id="GO:0002926">
    <property type="term" value="P:tRNA wobble base 5-methoxycarbonylmethyl-2-thiouridinylation"/>
    <property type="evidence" value="ECO:0007669"/>
    <property type="project" value="TreeGrafter"/>
</dbReference>
<feature type="domain" description="Radical SAM core" evidence="7">
    <location>
        <begin position="1"/>
        <end position="235"/>
    </location>
</feature>
<dbReference type="PANTHER" id="PTHR11135">
    <property type="entry name" value="HISTONE ACETYLTRANSFERASE-RELATED"/>
    <property type="match status" value="1"/>
</dbReference>
<evidence type="ECO:0000256" key="4">
    <source>
        <dbReference type="ARBA" id="ARBA00022723"/>
    </source>
</evidence>
<dbReference type="GO" id="GO:0046872">
    <property type="term" value="F:metal ion binding"/>
    <property type="evidence" value="ECO:0007669"/>
    <property type="project" value="UniProtKB-KW"/>
</dbReference>
<dbReference type="InterPro" id="IPR023404">
    <property type="entry name" value="rSAM_horseshoe"/>
</dbReference>
<name>A0AB36TFA2_ACETH</name>
<evidence type="ECO:0000256" key="1">
    <source>
        <dbReference type="ARBA" id="ARBA00001966"/>
    </source>
</evidence>
<keyword evidence="5" id="KW-0408">Iron</keyword>
<dbReference type="SFLD" id="SFLDS00029">
    <property type="entry name" value="Radical_SAM"/>
    <property type="match status" value="1"/>
</dbReference>
<dbReference type="InterPro" id="IPR006638">
    <property type="entry name" value="Elp3/MiaA/NifB-like_rSAM"/>
</dbReference>
<evidence type="ECO:0000313" key="8">
    <source>
        <dbReference type="EMBL" id="PFH02567.1"/>
    </source>
</evidence>
<reference evidence="8 9" key="1">
    <citation type="submission" date="2017-09" db="EMBL/GenBank/DDBJ databases">
        <title>Evaluation of Pacific Biosciences Sequencing Technology to Finishing C. thermocellum Genome Sequences.</title>
        <authorList>
            <person name="Brown S."/>
        </authorList>
    </citation>
    <scope>NUCLEOTIDE SEQUENCE [LARGE SCALE GENOMIC DNA]</scope>
    <source>
        <strain evidence="8 9">AD2</strain>
    </source>
</reference>
<evidence type="ECO:0000256" key="6">
    <source>
        <dbReference type="ARBA" id="ARBA00023014"/>
    </source>
</evidence>
<keyword evidence="6" id="KW-0411">Iron-sulfur</keyword>
<dbReference type="SUPFAM" id="SSF102114">
    <property type="entry name" value="Radical SAM enzymes"/>
    <property type="match status" value="1"/>
</dbReference>
<dbReference type="EMBL" id="PDBW01000001">
    <property type="protein sequence ID" value="PFH02567.1"/>
    <property type="molecule type" value="Genomic_DNA"/>
</dbReference>
<dbReference type="PROSITE" id="PS51918">
    <property type="entry name" value="RADICAL_SAM"/>
    <property type="match status" value="1"/>
</dbReference>
<dbReference type="GO" id="GO:0051539">
    <property type="term" value="F:4 iron, 4 sulfur cluster binding"/>
    <property type="evidence" value="ECO:0007669"/>
    <property type="project" value="UniProtKB-KW"/>
</dbReference>
<organism evidence="8 9">
    <name type="scientific">Acetivibrio thermocellus AD2</name>
    <dbReference type="NCBI Taxonomy" id="1138384"/>
    <lineage>
        <taxon>Bacteria</taxon>
        <taxon>Bacillati</taxon>
        <taxon>Bacillota</taxon>
        <taxon>Clostridia</taxon>
        <taxon>Eubacteriales</taxon>
        <taxon>Oscillospiraceae</taxon>
        <taxon>Acetivibrio</taxon>
    </lineage>
</organism>
<accession>A0AB36TFA2</accession>
<dbReference type="SFLD" id="SFLDG01082">
    <property type="entry name" value="B12-binding_domain_containing"/>
    <property type="match status" value="1"/>
</dbReference>
<dbReference type="InterPro" id="IPR007197">
    <property type="entry name" value="rSAM"/>
</dbReference>
<dbReference type="GO" id="GO:0003824">
    <property type="term" value="F:catalytic activity"/>
    <property type="evidence" value="ECO:0007669"/>
    <property type="project" value="InterPro"/>
</dbReference>
<keyword evidence="4" id="KW-0479">Metal-binding</keyword>
<dbReference type="GeneID" id="35806110"/>
<comment type="caution">
    <text evidence="8">The sequence shown here is derived from an EMBL/GenBank/DDBJ whole genome shotgun (WGS) entry which is preliminary data.</text>
</comment>
<gene>
    <name evidence="8" type="ORF">M972_111348</name>
</gene>
<keyword evidence="2" id="KW-0004">4Fe-4S</keyword>
<comment type="cofactor">
    <cofactor evidence="1">
        <name>[4Fe-4S] cluster</name>
        <dbReference type="ChEBI" id="CHEBI:49883"/>
    </cofactor>
</comment>
<dbReference type="Pfam" id="PF16199">
    <property type="entry name" value="Radical_SAM_C"/>
    <property type="match status" value="1"/>
</dbReference>
<dbReference type="AlphaFoldDB" id="A0AB36TFA2"/>
<evidence type="ECO:0000256" key="5">
    <source>
        <dbReference type="ARBA" id="ARBA00023004"/>
    </source>
</evidence>
<evidence type="ECO:0000256" key="3">
    <source>
        <dbReference type="ARBA" id="ARBA00022691"/>
    </source>
</evidence>
<evidence type="ECO:0000259" key="7">
    <source>
        <dbReference type="PROSITE" id="PS51918"/>
    </source>
</evidence>
<dbReference type="Gene3D" id="3.80.30.20">
    <property type="entry name" value="tm_1862 like domain"/>
    <property type="match status" value="1"/>
</dbReference>
<dbReference type="InterPro" id="IPR058240">
    <property type="entry name" value="rSAM_sf"/>
</dbReference>
<dbReference type="SMART" id="SM00729">
    <property type="entry name" value="Elp3"/>
    <property type="match status" value="1"/>
</dbReference>
<dbReference type="Proteomes" id="UP000223596">
    <property type="component" value="Unassembled WGS sequence"/>
</dbReference>
<evidence type="ECO:0000313" key="9">
    <source>
        <dbReference type="Proteomes" id="UP000223596"/>
    </source>
</evidence>
<dbReference type="RefSeq" id="WP_003518592.1">
    <property type="nucleotide sequence ID" value="NZ_CP013828.1"/>
</dbReference>
<protein>
    <submittedName>
        <fullName evidence="8">Radical SAM enzyme (TIGR01210 family)</fullName>
    </submittedName>
</protein>
<dbReference type="Pfam" id="PF04055">
    <property type="entry name" value="Radical_SAM"/>
    <property type="match status" value="1"/>
</dbReference>
<dbReference type="GO" id="GO:0005737">
    <property type="term" value="C:cytoplasm"/>
    <property type="evidence" value="ECO:0007669"/>
    <property type="project" value="TreeGrafter"/>
</dbReference>
<proteinExistence type="predicted"/>
<dbReference type="CDD" id="cd01335">
    <property type="entry name" value="Radical_SAM"/>
    <property type="match status" value="1"/>
</dbReference>
<dbReference type="InterPro" id="IPR032432">
    <property type="entry name" value="Radical_SAM_C"/>
</dbReference>
<keyword evidence="3" id="KW-0949">S-adenosyl-L-methionine</keyword>
<dbReference type="InterPro" id="IPR039661">
    <property type="entry name" value="ELP3"/>
</dbReference>
<dbReference type="PANTHER" id="PTHR11135:SF0">
    <property type="entry name" value="ELONGATOR COMPLEX PROTEIN 3"/>
    <property type="match status" value="1"/>
</dbReference>
<dbReference type="SFLD" id="SFLDG01086">
    <property type="entry name" value="elongater_protein-like"/>
    <property type="match status" value="1"/>
</dbReference>
<evidence type="ECO:0000256" key="2">
    <source>
        <dbReference type="ARBA" id="ARBA00022485"/>
    </source>
</evidence>
<sequence length="338" mass="38720">MASKHIVIPIFIPHKGCPFDCIYCNQKYISGQKDDMTEEKMISIIESHIDSACEDTYIEIGFYGGSFTGIEREEQYRYLETANRYIKEGKVKSIRLSTRPDYINEEILDYLEKYSVKTIELGVQSLDREVLEKSCRGHSVEDVYNASALIKKRGFVLGIQTMIGLPGDSRKKALHTAEEVVKIKPDILRIYPTLVVRGTYLEKMYIKGEYTPLELEEAVELCAELLYIYKKNNINVIRIGLQPTESINEGGDVIAGPFHPAFRQLVESKMALSAIEKAIVEKNLSKKDTLVICTDKKEISNVIGQGRKNVEYLRKKYGFDKIIVREYNVGHEIYDIKY</sequence>